<dbReference type="CDD" id="cd13530">
    <property type="entry name" value="PBP2_peptides_like"/>
    <property type="match status" value="1"/>
</dbReference>
<feature type="region of interest" description="Disordered" evidence="2">
    <location>
        <begin position="24"/>
        <end position="49"/>
    </location>
</feature>
<protein>
    <submittedName>
        <fullName evidence="6">ABC transporter substrate-binding protein</fullName>
    </submittedName>
</protein>
<accession>A0ABT7V3U3</accession>
<name>A0ABT7V3U3_9ACTN</name>
<feature type="chain" id="PRO_5046627246" evidence="3">
    <location>
        <begin position="23"/>
        <end position="284"/>
    </location>
</feature>
<evidence type="ECO:0000259" key="4">
    <source>
        <dbReference type="SMART" id="SM00062"/>
    </source>
</evidence>
<evidence type="ECO:0000256" key="2">
    <source>
        <dbReference type="SAM" id="MobiDB-lite"/>
    </source>
</evidence>
<reference evidence="6 7" key="2">
    <citation type="submission" date="2023-06" db="EMBL/GenBank/DDBJ databases">
        <title>Identification and characterization of horizontal gene transfer across gut microbiota members of farm animals based on homology search.</title>
        <authorList>
            <person name="Schwarzerova J."/>
            <person name="Nykrynova M."/>
            <person name="Jureckova K."/>
            <person name="Cejkova D."/>
            <person name="Rychlik I."/>
        </authorList>
    </citation>
    <scope>NUCLEOTIDE SEQUENCE [LARGE SCALE GENOMIC DNA]</scope>
    <source>
        <strain evidence="6 7">153_Feed</strain>
    </source>
</reference>
<dbReference type="SMART" id="SM00079">
    <property type="entry name" value="PBPe"/>
    <property type="match status" value="1"/>
</dbReference>
<dbReference type="NCBIfam" id="TIGR01409">
    <property type="entry name" value="TAT_signal_seq"/>
    <property type="match status" value="1"/>
</dbReference>
<dbReference type="PROSITE" id="PS51257">
    <property type="entry name" value="PROKAR_LIPOPROTEIN"/>
    <property type="match status" value="1"/>
</dbReference>
<dbReference type="EMBL" id="JAUDEA010000008">
    <property type="protein sequence ID" value="MDM8271261.1"/>
    <property type="molecule type" value="Genomic_DNA"/>
</dbReference>
<evidence type="ECO:0000313" key="7">
    <source>
        <dbReference type="Proteomes" id="UP001529256"/>
    </source>
</evidence>
<dbReference type="SMART" id="SM00062">
    <property type="entry name" value="PBPb"/>
    <property type="match status" value="1"/>
</dbReference>
<proteinExistence type="predicted"/>
<dbReference type="Pfam" id="PF00497">
    <property type="entry name" value="SBP_bac_3"/>
    <property type="match status" value="1"/>
</dbReference>
<evidence type="ECO:0000256" key="1">
    <source>
        <dbReference type="ARBA" id="ARBA00022729"/>
    </source>
</evidence>
<organism evidence="6 7">
    <name type="scientific">Thermophilibacter provencensis</name>
    <dbReference type="NCBI Taxonomy" id="1852386"/>
    <lineage>
        <taxon>Bacteria</taxon>
        <taxon>Bacillati</taxon>
        <taxon>Actinomycetota</taxon>
        <taxon>Coriobacteriia</taxon>
        <taxon>Coriobacteriales</taxon>
        <taxon>Atopobiaceae</taxon>
        <taxon>Thermophilibacter</taxon>
    </lineage>
</organism>
<gene>
    <name evidence="6" type="ORF">QUW25_06210</name>
</gene>
<feature type="domain" description="Ionotropic glutamate receptor C-terminal" evidence="5">
    <location>
        <begin position="60"/>
        <end position="281"/>
    </location>
</feature>
<dbReference type="InterPro" id="IPR006311">
    <property type="entry name" value="TAT_signal"/>
</dbReference>
<dbReference type="InterPro" id="IPR001638">
    <property type="entry name" value="Solute-binding_3/MltF_N"/>
</dbReference>
<dbReference type="InterPro" id="IPR001320">
    <property type="entry name" value="Iontro_rcpt_C"/>
</dbReference>
<dbReference type="InterPro" id="IPR019546">
    <property type="entry name" value="TAT_signal_bac_arc"/>
</dbReference>
<dbReference type="SUPFAM" id="SSF53850">
    <property type="entry name" value="Periplasmic binding protein-like II"/>
    <property type="match status" value="1"/>
</dbReference>
<reference evidence="7" key="1">
    <citation type="submission" date="2023-06" db="EMBL/GenBank/DDBJ databases">
        <title>Identification and characterization of horizontal gene transfer across gut microbiota members of farm animals based on homology search.</title>
        <authorList>
            <person name="Zeman M."/>
            <person name="Kubasova T."/>
            <person name="Jahodarova E."/>
            <person name="Nykrynova M."/>
            <person name="Rychlik I."/>
        </authorList>
    </citation>
    <scope>NUCLEOTIDE SEQUENCE [LARGE SCALE GENOMIC DNA]</scope>
    <source>
        <strain evidence="7">153_Feed</strain>
    </source>
</reference>
<dbReference type="PANTHER" id="PTHR35936:SF17">
    <property type="entry name" value="ARGININE-BINDING EXTRACELLULAR PROTEIN ARTP"/>
    <property type="match status" value="1"/>
</dbReference>
<evidence type="ECO:0000313" key="6">
    <source>
        <dbReference type="EMBL" id="MDM8271261.1"/>
    </source>
</evidence>
<dbReference type="PROSITE" id="PS51318">
    <property type="entry name" value="TAT"/>
    <property type="match status" value="1"/>
</dbReference>
<keyword evidence="1 3" id="KW-0732">Signal</keyword>
<evidence type="ECO:0000256" key="3">
    <source>
        <dbReference type="SAM" id="SignalP"/>
    </source>
</evidence>
<dbReference type="Gene3D" id="3.40.190.10">
    <property type="entry name" value="Periplasmic binding protein-like II"/>
    <property type="match status" value="2"/>
</dbReference>
<feature type="domain" description="Solute-binding protein family 3/N-terminal" evidence="4">
    <location>
        <begin position="60"/>
        <end position="282"/>
    </location>
</feature>
<dbReference type="Proteomes" id="UP001529256">
    <property type="component" value="Unassembled WGS sequence"/>
</dbReference>
<dbReference type="PANTHER" id="PTHR35936">
    <property type="entry name" value="MEMBRANE-BOUND LYTIC MUREIN TRANSGLYCOSYLASE F"/>
    <property type="match status" value="1"/>
</dbReference>
<feature type="signal peptide" evidence="3">
    <location>
        <begin position="1"/>
        <end position="22"/>
    </location>
</feature>
<sequence length="284" mass="30295">MSSMTRRNFVATLGAAGALALAGCGGSEQPAENTTDQTTDDQTTDQTPEEASYTLVKEGVLTNVAELGFSPFEYIDEDGNTVGFDVDLSNAIAEKMGLTCEWLPNQAFDTLVPTIKQGGKADISIAGVTITDERLEDVDFSDPYLNSNQALIVAASSSYATDDLDTEEIQIACQTGTTGDAWIQENLPNATRVPLADVTAGMMGVSTGSYQAMVIDLPVAQNMLAQSFSDLKVLEEIPTGEQYGIAVSYDNPGLKDAINDALAQIEEDGTMDELKQKWFGTTEI</sequence>
<keyword evidence="7" id="KW-1185">Reference proteome</keyword>
<dbReference type="RefSeq" id="WP_289511349.1">
    <property type="nucleotide sequence ID" value="NZ_JAUDEA010000008.1"/>
</dbReference>
<comment type="caution">
    <text evidence="6">The sequence shown here is derived from an EMBL/GenBank/DDBJ whole genome shotgun (WGS) entry which is preliminary data.</text>
</comment>
<reference evidence="6 7" key="3">
    <citation type="submission" date="2023-06" db="EMBL/GenBank/DDBJ databases">
        <authorList>
            <person name="Zeman M."/>
            <person name="Kubasova T."/>
            <person name="Jahodarova E."/>
            <person name="Nykrynova M."/>
            <person name="Rychlik I."/>
        </authorList>
    </citation>
    <scope>NUCLEOTIDE SEQUENCE [LARGE SCALE GENOMIC DNA]</scope>
    <source>
        <strain evidence="6 7">153_Feed</strain>
    </source>
</reference>
<evidence type="ECO:0000259" key="5">
    <source>
        <dbReference type="SMART" id="SM00079"/>
    </source>
</evidence>